<protein>
    <submittedName>
        <fullName evidence="1">Arsenical resistance operon transcriptional repressor ArsD</fullName>
    </submittedName>
</protein>
<keyword evidence="2" id="KW-1185">Reference proteome</keyword>
<dbReference type="OrthoDB" id="9801358at2"/>
<dbReference type="EMBL" id="QETB01000001">
    <property type="protein sequence ID" value="PWF26885.1"/>
    <property type="molecule type" value="Genomic_DNA"/>
</dbReference>
<evidence type="ECO:0000313" key="1">
    <source>
        <dbReference type="EMBL" id="PWF26885.1"/>
    </source>
</evidence>
<dbReference type="NCBIfam" id="NF033727">
    <property type="entry name" value="chaperon_ArsD"/>
    <property type="match status" value="1"/>
</dbReference>
<dbReference type="RefSeq" id="WP_109092387.1">
    <property type="nucleotide sequence ID" value="NZ_QETB01000001.1"/>
</dbReference>
<comment type="caution">
    <text evidence="1">The sequence shown here is derived from an EMBL/GenBank/DDBJ whole genome shotgun (WGS) entry which is preliminary data.</text>
</comment>
<organism evidence="1 2">
    <name type="scientific">Ancrocorticia populi</name>
    <dbReference type="NCBI Taxonomy" id="2175228"/>
    <lineage>
        <taxon>Bacteria</taxon>
        <taxon>Bacillati</taxon>
        <taxon>Actinomycetota</taxon>
        <taxon>Actinomycetes</taxon>
        <taxon>Actinomycetales</taxon>
        <taxon>Actinomycetaceae</taxon>
        <taxon>Ancrocorticia</taxon>
    </lineage>
</organism>
<dbReference type="GO" id="GO:0003677">
    <property type="term" value="F:DNA binding"/>
    <property type="evidence" value="ECO:0007669"/>
    <property type="project" value="InterPro"/>
</dbReference>
<proteinExistence type="predicted"/>
<dbReference type="AlphaFoldDB" id="A0A2V1K8T9"/>
<dbReference type="GO" id="GO:0046685">
    <property type="term" value="P:response to arsenic-containing substance"/>
    <property type="evidence" value="ECO:0007669"/>
    <property type="project" value="InterPro"/>
</dbReference>
<dbReference type="Proteomes" id="UP000245283">
    <property type="component" value="Unassembled WGS sequence"/>
</dbReference>
<dbReference type="InterPro" id="IPR010712">
    <property type="entry name" value="Arsenical-R_ArsD"/>
</dbReference>
<accession>A0A2V1K8T9</accession>
<dbReference type="Pfam" id="PF06953">
    <property type="entry name" value="ArsD"/>
    <property type="match status" value="1"/>
</dbReference>
<name>A0A2V1K8T9_9ACTO</name>
<dbReference type="Gene3D" id="3.40.30.10">
    <property type="entry name" value="Glutaredoxin"/>
    <property type="match status" value="1"/>
</dbReference>
<evidence type="ECO:0000313" key="2">
    <source>
        <dbReference type="Proteomes" id="UP000245283"/>
    </source>
</evidence>
<reference evidence="2" key="1">
    <citation type="submission" date="2018-05" db="EMBL/GenBank/DDBJ databases">
        <authorList>
            <person name="Li Y."/>
        </authorList>
    </citation>
    <scope>NUCLEOTIDE SEQUENCE [LARGE SCALE GENOMIC DNA]</scope>
    <source>
        <strain evidence="2">sk1b4</strain>
    </source>
</reference>
<gene>
    <name evidence="1" type="ORF">DD236_00245</name>
</gene>
<dbReference type="GO" id="GO:0045892">
    <property type="term" value="P:negative regulation of DNA-templated transcription"/>
    <property type="evidence" value="ECO:0007669"/>
    <property type="project" value="InterPro"/>
</dbReference>
<sequence>MPSIRVFEPAMCCNTGVCGPDVDENLVRFTADLDAVRQEGADIARANLATEPGAFAASPVVLAFLDKAGSEQLPLTLVDDTTVLTGRYPTRTELKRWAGMSPSQSAVDSQPVPLPVVNSTSGSCCSGGSACC</sequence>